<dbReference type="Pfam" id="PF11998">
    <property type="entry name" value="DUF3493"/>
    <property type="match status" value="1"/>
</dbReference>
<dbReference type="EMBL" id="MU069578">
    <property type="protein sequence ID" value="KAF5838442.1"/>
    <property type="molecule type" value="Genomic_DNA"/>
</dbReference>
<comment type="caution">
    <text evidence="2">The sequence shown here is derived from an EMBL/GenBank/DDBJ whole genome shotgun (WGS) entry which is preliminary data.</text>
</comment>
<feature type="transmembrane region" description="Helical" evidence="1">
    <location>
        <begin position="122"/>
        <end position="141"/>
    </location>
</feature>
<proteinExistence type="predicted"/>
<evidence type="ECO:0000256" key="1">
    <source>
        <dbReference type="SAM" id="Phobius"/>
    </source>
</evidence>
<accession>A0ABQ7GV02</accession>
<keyword evidence="1" id="KW-0812">Transmembrane</keyword>
<organism evidence="2 3">
    <name type="scientific">Dunaliella salina</name>
    <name type="common">Green alga</name>
    <name type="synonym">Protococcus salinus</name>
    <dbReference type="NCBI Taxonomy" id="3046"/>
    <lineage>
        <taxon>Eukaryota</taxon>
        <taxon>Viridiplantae</taxon>
        <taxon>Chlorophyta</taxon>
        <taxon>core chlorophytes</taxon>
        <taxon>Chlorophyceae</taxon>
        <taxon>CS clade</taxon>
        <taxon>Chlamydomonadales</taxon>
        <taxon>Dunaliellaceae</taxon>
        <taxon>Dunaliella</taxon>
    </lineage>
</organism>
<dbReference type="PANTHER" id="PTHR35498">
    <property type="entry name" value="PROTEIN LOW PSII ACCUMULATION 1, CHLOROPLASTIC"/>
    <property type="match status" value="1"/>
</dbReference>
<dbReference type="Proteomes" id="UP000815325">
    <property type="component" value="Unassembled WGS sequence"/>
</dbReference>
<keyword evidence="1" id="KW-0472">Membrane</keyword>
<feature type="transmembrane region" description="Helical" evidence="1">
    <location>
        <begin position="82"/>
        <end position="102"/>
    </location>
</feature>
<gene>
    <name evidence="2" type="ORF">DUNSADRAFT_2836</name>
</gene>
<keyword evidence="1" id="KW-1133">Transmembrane helix</keyword>
<sequence>MLIRRNPILRSTSRNTPNIDAAVGKVSRASCNKVVCFPRNTLHLRTHLCHAEPEKGAYKPPSMSDPNGQVRLRSEVEAPWRAVRFALFGFSAVSAGIGLLVNLPQLIGALGGARNAFGVEEIGTNIGINAAVVAVCAFLLSRDLKARDKQMARLGREEALASCQVQLANGKRKSLAALRGFARIVVCAGTNAQVAAAMEAAAPYKDELIRRGVLVVPAPIFESPSSPTGEPLPPPGPEDLRWRAMPLQMDRWKEWFEKQLSVSDKAVPDRGLYLSLRKDGRVRSSGMGGPPWALLAAQLPPEEGVFKGFLDGMDGRV</sequence>
<dbReference type="PANTHER" id="PTHR35498:SF1">
    <property type="entry name" value="LOW PSII ACCUMULATION-LIKE PROTEIN"/>
    <property type="match status" value="1"/>
</dbReference>
<evidence type="ECO:0008006" key="4">
    <source>
        <dbReference type="Google" id="ProtNLM"/>
    </source>
</evidence>
<name>A0ABQ7GV02_DUNSA</name>
<reference evidence="2" key="1">
    <citation type="submission" date="2017-08" db="EMBL/GenBank/DDBJ databases">
        <authorList>
            <person name="Polle J.E."/>
            <person name="Barry K."/>
            <person name="Cushman J."/>
            <person name="Schmutz J."/>
            <person name="Tran D."/>
            <person name="Hathwaick L.T."/>
            <person name="Yim W.C."/>
            <person name="Jenkins J."/>
            <person name="Mckie-Krisberg Z.M."/>
            <person name="Prochnik S."/>
            <person name="Lindquist E."/>
            <person name="Dockter R.B."/>
            <person name="Adam C."/>
            <person name="Molina H."/>
            <person name="Bunkerborg J."/>
            <person name="Jin E."/>
            <person name="Buchheim M."/>
            <person name="Magnuson J."/>
        </authorList>
    </citation>
    <scope>NUCLEOTIDE SEQUENCE</scope>
    <source>
        <strain evidence="2">CCAP 19/18</strain>
    </source>
</reference>
<keyword evidence="3" id="KW-1185">Reference proteome</keyword>
<protein>
    <recommendedName>
        <fullName evidence="4">Protein LOW PSII ACCUMULATION 1, chloroplastic</fullName>
    </recommendedName>
</protein>
<dbReference type="InterPro" id="IPR021883">
    <property type="entry name" value="LPA1-like"/>
</dbReference>
<evidence type="ECO:0000313" key="2">
    <source>
        <dbReference type="EMBL" id="KAF5838442.1"/>
    </source>
</evidence>
<evidence type="ECO:0000313" key="3">
    <source>
        <dbReference type="Proteomes" id="UP000815325"/>
    </source>
</evidence>